<sequence>MSSLALTICFELPEDERCGIAPSTPSWPSIAGTWLEVRHRRERVAQVGVRVVVVLVAEAAGSNDPSSRAEEEERADLLCQQREDDKEQALKEECKKNKAKFAPIPDVPVPTEPVMVPAHIALRKLKLNQYVKMWYWTNDGLDTADRLRANMPDDSSLSLITSDDGTPSFVPSTANRSKLSPIPDEDLTFEQFSLAAVCMISAMWECSWDPAHINMFISFWRNIETHPWPFSNTKALGSPNAFSLAQINEATLLITLNDLKEIADKQQAKVFQEVHPLPPTPDLESY</sequence>
<dbReference type="Proteomes" id="UP001194468">
    <property type="component" value="Unassembled WGS sequence"/>
</dbReference>
<comment type="caution">
    <text evidence="1">The sequence shown here is derived from an EMBL/GenBank/DDBJ whole genome shotgun (WGS) entry which is preliminary data.</text>
</comment>
<evidence type="ECO:0000313" key="2">
    <source>
        <dbReference type="Proteomes" id="UP001194468"/>
    </source>
</evidence>
<evidence type="ECO:0000313" key="1">
    <source>
        <dbReference type="EMBL" id="KAF8444449.1"/>
    </source>
</evidence>
<protein>
    <submittedName>
        <fullName evidence="1">Uncharacterized protein</fullName>
    </submittedName>
</protein>
<reference evidence="1" key="1">
    <citation type="submission" date="2019-10" db="EMBL/GenBank/DDBJ databases">
        <authorList>
            <consortium name="DOE Joint Genome Institute"/>
            <person name="Kuo A."/>
            <person name="Miyauchi S."/>
            <person name="Kiss E."/>
            <person name="Drula E."/>
            <person name="Kohler A."/>
            <person name="Sanchez-Garcia M."/>
            <person name="Andreopoulos B."/>
            <person name="Barry K.W."/>
            <person name="Bonito G."/>
            <person name="Buee M."/>
            <person name="Carver A."/>
            <person name="Chen C."/>
            <person name="Cichocki N."/>
            <person name="Clum A."/>
            <person name="Culley D."/>
            <person name="Crous P.W."/>
            <person name="Fauchery L."/>
            <person name="Girlanda M."/>
            <person name="Hayes R."/>
            <person name="Keri Z."/>
            <person name="LaButti K."/>
            <person name="Lipzen A."/>
            <person name="Lombard V."/>
            <person name="Magnuson J."/>
            <person name="Maillard F."/>
            <person name="Morin E."/>
            <person name="Murat C."/>
            <person name="Nolan M."/>
            <person name="Ohm R."/>
            <person name="Pangilinan J."/>
            <person name="Pereira M."/>
            <person name="Perotto S."/>
            <person name="Peter M."/>
            <person name="Riley R."/>
            <person name="Sitrit Y."/>
            <person name="Stielow B."/>
            <person name="Szollosi G."/>
            <person name="Zifcakova L."/>
            <person name="Stursova M."/>
            <person name="Spatafora J.W."/>
            <person name="Tedersoo L."/>
            <person name="Vaario L.-M."/>
            <person name="Yamada A."/>
            <person name="Yan M."/>
            <person name="Wang P."/>
            <person name="Xu J."/>
            <person name="Bruns T."/>
            <person name="Baldrian P."/>
            <person name="Vilgalys R."/>
            <person name="Henrissat B."/>
            <person name="Grigoriev I.V."/>
            <person name="Hibbett D."/>
            <person name="Nagy L.G."/>
            <person name="Martin F.M."/>
        </authorList>
    </citation>
    <scope>NUCLEOTIDE SEQUENCE</scope>
    <source>
        <strain evidence="1">BED1</strain>
    </source>
</reference>
<accession>A0AAD4GHM4</accession>
<dbReference type="EMBL" id="WHUW01000006">
    <property type="protein sequence ID" value="KAF8444449.1"/>
    <property type="molecule type" value="Genomic_DNA"/>
</dbReference>
<organism evidence="1 2">
    <name type="scientific">Boletus edulis BED1</name>
    <dbReference type="NCBI Taxonomy" id="1328754"/>
    <lineage>
        <taxon>Eukaryota</taxon>
        <taxon>Fungi</taxon>
        <taxon>Dikarya</taxon>
        <taxon>Basidiomycota</taxon>
        <taxon>Agaricomycotina</taxon>
        <taxon>Agaricomycetes</taxon>
        <taxon>Agaricomycetidae</taxon>
        <taxon>Boletales</taxon>
        <taxon>Boletineae</taxon>
        <taxon>Boletaceae</taxon>
        <taxon>Boletoideae</taxon>
        <taxon>Boletus</taxon>
    </lineage>
</organism>
<name>A0AAD4GHM4_BOLED</name>
<gene>
    <name evidence="1" type="ORF">L210DRAFT_986303</name>
</gene>
<dbReference type="AlphaFoldDB" id="A0AAD4GHM4"/>
<proteinExistence type="predicted"/>
<reference evidence="1" key="2">
    <citation type="journal article" date="2020" name="Nat. Commun.">
        <title>Large-scale genome sequencing of mycorrhizal fungi provides insights into the early evolution of symbiotic traits.</title>
        <authorList>
            <person name="Miyauchi S."/>
            <person name="Kiss E."/>
            <person name="Kuo A."/>
            <person name="Drula E."/>
            <person name="Kohler A."/>
            <person name="Sanchez-Garcia M."/>
            <person name="Morin E."/>
            <person name="Andreopoulos B."/>
            <person name="Barry K.W."/>
            <person name="Bonito G."/>
            <person name="Buee M."/>
            <person name="Carver A."/>
            <person name="Chen C."/>
            <person name="Cichocki N."/>
            <person name="Clum A."/>
            <person name="Culley D."/>
            <person name="Crous P.W."/>
            <person name="Fauchery L."/>
            <person name="Girlanda M."/>
            <person name="Hayes R.D."/>
            <person name="Keri Z."/>
            <person name="LaButti K."/>
            <person name="Lipzen A."/>
            <person name="Lombard V."/>
            <person name="Magnuson J."/>
            <person name="Maillard F."/>
            <person name="Murat C."/>
            <person name="Nolan M."/>
            <person name="Ohm R.A."/>
            <person name="Pangilinan J."/>
            <person name="Pereira M.F."/>
            <person name="Perotto S."/>
            <person name="Peter M."/>
            <person name="Pfister S."/>
            <person name="Riley R."/>
            <person name="Sitrit Y."/>
            <person name="Stielow J.B."/>
            <person name="Szollosi G."/>
            <person name="Zifcakova L."/>
            <person name="Stursova M."/>
            <person name="Spatafora J.W."/>
            <person name="Tedersoo L."/>
            <person name="Vaario L.M."/>
            <person name="Yamada A."/>
            <person name="Yan M."/>
            <person name="Wang P."/>
            <person name="Xu J."/>
            <person name="Bruns T."/>
            <person name="Baldrian P."/>
            <person name="Vilgalys R."/>
            <person name="Dunand C."/>
            <person name="Henrissat B."/>
            <person name="Grigoriev I.V."/>
            <person name="Hibbett D."/>
            <person name="Nagy L.G."/>
            <person name="Martin F.M."/>
        </authorList>
    </citation>
    <scope>NUCLEOTIDE SEQUENCE</scope>
    <source>
        <strain evidence="1">BED1</strain>
    </source>
</reference>
<keyword evidence="2" id="KW-1185">Reference proteome</keyword>